<feature type="compositionally biased region" description="Polar residues" evidence="1">
    <location>
        <begin position="209"/>
        <end position="218"/>
    </location>
</feature>
<dbReference type="OrthoDB" id="2242679at2759"/>
<keyword evidence="2" id="KW-0472">Membrane</keyword>
<name>A0A1C7NMT8_9FUNG</name>
<comment type="caution">
    <text evidence="3">The sequence shown here is derived from an EMBL/GenBank/DDBJ whole genome shotgun (WGS) entry which is preliminary data.</text>
</comment>
<protein>
    <submittedName>
        <fullName evidence="3">Uncharacterized protein</fullName>
    </submittedName>
</protein>
<accession>A0A1C7NMT8</accession>
<keyword evidence="2" id="KW-1133">Transmembrane helix</keyword>
<dbReference type="InParanoid" id="A0A1C7NMT8"/>
<dbReference type="EMBL" id="LUGH01000060">
    <property type="protein sequence ID" value="OBZ90179.1"/>
    <property type="molecule type" value="Genomic_DNA"/>
</dbReference>
<dbReference type="Proteomes" id="UP000093000">
    <property type="component" value="Unassembled WGS sequence"/>
</dbReference>
<gene>
    <name evidence="3" type="ORF">A0J61_01767</name>
</gene>
<organism evidence="3 4">
    <name type="scientific">Choanephora cucurbitarum</name>
    <dbReference type="NCBI Taxonomy" id="101091"/>
    <lineage>
        <taxon>Eukaryota</taxon>
        <taxon>Fungi</taxon>
        <taxon>Fungi incertae sedis</taxon>
        <taxon>Mucoromycota</taxon>
        <taxon>Mucoromycotina</taxon>
        <taxon>Mucoromycetes</taxon>
        <taxon>Mucorales</taxon>
        <taxon>Mucorineae</taxon>
        <taxon>Choanephoraceae</taxon>
        <taxon>Choanephoroideae</taxon>
        <taxon>Choanephora</taxon>
    </lineage>
</organism>
<feature type="compositionally biased region" description="Polar residues" evidence="1">
    <location>
        <begin position="224"/>
        <end position="240"/>
    </location>
</feature>
<feature type="transmembrane region" description="Helical" evidence="2">
    <location>
        <begin position="21"/>
        <end position="42"/>
    </location>
</feature>
<dbReference type="AlphaFoldDB" id="A0A1C7NMT8"/>
<keyword evidence="4" id="KW-1185">Reference proteome</keyword>
<evidence type="ECO:0000256" key="2">
    <source>
        <dbReference type="SAM" id="Phobius"/>
    </source>
</evidence>
<evidence type="ECO:0000256" key="1">
    <source>
        <dbReference type="SAM" id="MobiDB-lite"/>
    </source>
</evidence>
<evidence type="ECO:0000313" key="3">
    <source>
        <dbReference type="EMBL" id="OBZ90179.1"/>
    </source>
</evidence>
<evidence type="ECO:0000313" key="4">
    <source>
        <dbReference type="Proteomes" id="UP000093000"/>
    </source>
</evidence>
<sequence length="240" mass="26710">MSFSLVLNKLGFDPDIKLLSAYYLAGLFIYSELIVQLVVVITESISNSEYKRFPPNRSLVGYTGQSLLVIIVSIVQISVCVLVIRNLGYVISKSLWKITLGCIGISVGSICFRIFSSWFLQSQDDPYYIVTYNITSICLIVGAALWIPFAFCRSQLYIPPSSEDDPRSNIRSTNGPRPVYRPNNEETEDDELPSYYEMAPPPSYKKAIRTSQNSSQPTVVVHTSGISEEPTQPGSTSATH</sequence>
<feature type="transmembrane region" description="Helical" evidence="2">
    <location>
        <begin position="62"/>
        <end position="83"/>
    </location>
</feature>
<keyword evidence="2" id="KW-0812">Transmembrane</keyword>
<feature type="transmembrane region" description="Helical" evidence="2">
    <location>
        <begin position="127"/>
        <end position="151"/>
    </location>
</feature>
<reference evidence="3 4" key="1">
    <citation type="submission" date="2016-03" db="EMBL/GenBank/DDBJ databases">
        <title>Choanephora cucurbitarum.</title>
        <authorList>
            <person name="Min B."/>
            <person name="Park H."/>
            <person name="Park J.-H."/>
            <person name="Shin H.-D."/>
            <person name="Choi I.-G."/>
        </authorList>
    </citation>
    <scope>NUCLEOTIDE SEQUENCE [LARGE SCALE GENOMIC DNA]</scope>
    <source>
        <strain evidence="3 4">KUS-F28377</strain>
    </source>
</reference>
<proteinExistence type="predicted"/>
<feature type="transmembrane region" description="Helical" evidence="2">
    <location>
        <begin position="95"/>
        <end position="115"/>
    </location>
</feature>
<feature type="region of interest" description="Disordered" evidence="1">
    <location>
        <begin position="161"/>
        <end position="240"/>
    </location>
</feature>